<evidence type="ECO:0000313" key="4">
    <source>
        <dbReference type="Proteomes" id="UP000077671"/>
    </source>
</evidence>
<keyword evidence="2" id="KW-1133">Transmembrane helix</keyword>
<keyword evidence="2" id="KW-0812">Transmembrane</keyword>
<name>A0A177V7C4_9BASI</name>
<evidence type="ECO:0000256" key="1">
    <source>
        <dbReference type="SAM" id="MobiDB-lite"/>
    </source>
</evidence>
<dbReference type="AlphaFoldDB" id="A0A177V7C4"/>
<dbReference type="Proteomes" id="UP000077671">
    <property type="component" value="Unassembled WGS sequence"/>
</dbReference>
<organism evidence="3 4">
    <name type="scientific">Tilletia caries</name>
    <name type="common">wheat bunt fungus</name>
    <dbReference type="NCBI Taxonomy" id="13290"/>
    <lineage>
        <taxon>Eukaryota</taxon>
        <taxon>Fungi</taxon>
        <taxon>Dikarya</taxon>
        <taxon>Basidiomycota</taxon>
        <taxon>Ustilaginomycotina</taxon>
        <taxon>Exobasidiomycetes</taxon>
        <taxon>Tilletiales</taxon>
        <taxon>Tilletiaceae</taxon>
        <taxon>Tilletia</taxon>
    </lineage>
</organism>
<proteinExistence type="predicted"/>
<dbReference type="EMBL" id="LWDD02001063">
    <property type="protein sequence ID" value="KAE8252989.1"/>
    <property type="molecule type" value="Genomic_DNA"/>
</dbReference>
<evidence type="ECO:0000313" key="3">
    <source>
        <dbReference type="EMBL" id="KAE8252989.1"/>
    </source>
</evidence>
<keyword evidence="2" id="KW-0472">Membrane</keyword>
<protein>
    <submittedName>
        <fullName evidence="3">Uncharacterized protein</fullName>
    </submittedName>
</protein>
<feature type="region of interest" description="Disordered" evidence="1">
    <location>
        <begin position="1"/>
        <end position="45"/>
    </location>
</feature>
<evidence type="ECO:0000256" key="2">
    <source>
        <dbReference type="SAM" id="Phobius"/>
    </source>
</evidence>
<reference evidence="3" key="2">
    <citation type="journal article" date="2019" name="IMA Fungus">
        <title>Genome sequencing and comparison of five Tilletia species to identify candidate genes for the detection of regulated species infecting wheat.</title>
        <authorList>
            <person name="Nguyen H.D.T."/>
            <person name="Sultana T."/>
            <person name="Kesanakurti P."/>
            <person name="Hambleton S."/>
        </authorList>
    </citation>
    <scope>NUCLEOTIDE SEQUENCE</scope>
    <source>
        <strain evidence="3">DAOMC 238032</strain>
    </source>
</reference>
<sequence length="111" mass="11263">MSSATEGPRCPLGFTGTPPVGHPSIPGLSHSSSSSSSSPSSSKTTASLQNFLSNLLSQPWSNTHTMLLLDALFILGATLVAIYWDRIPVLKALKGGAAGQARPASGAAGSK</sequence>
<reference evidence="3" key="1">
    <citation type="submission" date="2016-04" db="EMBL/GenBank/DDBJ databases">
        <authorList>
            <person name="Nguyen H.D."/>
            <person name="Kesanakurti P."/>
            <person name="Cullis J."/>
            <person name="Levesque C.A."/>
            <person name="Hambleton S."/>
        </authorList>
    </citation>
    <scope>NUCLEOTIDE SEQUENCE</scope>
    <source>
        <strain evidence="3">DAOMC 238032</strain>
    </source>
</reference>
<feature type="transmembrane region" description="Helical" evidence="2">
    <location>
        <begin position="65"/>
        <end position="84"/>
    </location>
</feature>
<accession>A0A177V7C4</accession>
<comment type="caution">
    <text evidence="3">The sequence shown here is derived from an EMBL/GenBank/DDBJ whole genome shotgun (WGS) entry which is preliminary data.</text>
</comment>
<feature type="compositionally biased region" description="Low complexity" evidence="1">
    <location>
        <begin position="29"/>
        <end position="45"/>
    </location>
</feature>
<gene>
    <name evidence="3" type="ORF">A4X03_0g6015</name>
</gene>